<dbReference type="PANTHER" id="PTHR40459">
    <property type="entry name" value="CONSERVED HYPOTHETICAL ALANINE AND LEUCINE RICH PROTEIN"/>
    <property type="match status" value="1"/>
</dbReference>
<accession>A0A2T1N9Z2</accession>
<sequence>MITVTLIGAGNVATHLYKIFNNTDQVLVKQWYNRTLKPIERYKTKLKITDCLEDLKETDLYIIAVSDDAISELSSALPFSDRLVVHTSGSASLYDLDMKHKRGVFYPLQTFSKDVDLDFTEVPICIEALHKPDYKFLKELGIALGCKVHKVNSDQRKALHLAAVFANNFTNHIYRIAHEICEKDSAEFDILKPLIKETARKIETVSPYRAQTGPAKRGDKKTIKKQLKALDNSTHKAIYDIMTKSIKNTYGQR</sequence>
<dbReference type="Gene3D" id="3.40.50.720">
    <property type="entry name" value="NAD(P)-binding Rossmann-like Domain"/>
    <property type="match status" value="1"/>
</dbReference>
<feature type="domain" description="DUF2520" evidence="1">
    <location>
        <begin position="122"/>
        <end position="246"/>
    </location>
</feature>
<dbReference type="OrthoDB" id="9810755at2"/>
<proteinExistence type="predicted"/>
<dbReference type="InterPro" id="IPR008927">
    <property type="entry name" value="6-PGluconate_DH-like_C_sf"/>
</dbReference>
<dbReference type="Proteomes" id="UP000238426">
    <property type="component" value="Unassembled WGS sequence"/>
</dbReference>
<evidence type="ECO:0000259" key="1">
    <source>
        <dbReference type="Pfam" id="PF10728"/>
    </source>
</evidence>
<dbReference type="InterPro" id="IPR018931">
    <property type="entry name" value="DUF2520"/>
</dbReference>
<protein>
    <submittedName>
        <fullName evidence="2">DUF2520 domain-containing protein</fullName>
    </submittedName>
</protein>
<dbReference type="RefSeq" id="WP_106463831.1">
    <property type="nucleotide sequence ID" value="NZ_PXOQ01000009.1"/>
</dbReference>
<name>A0A2T1N9Z2_9FLAO</name>
<evidence type="ECO:0000313" key="3">
    <source>
        <dbReference type="Proteomes" id="UP000238426"/>
    </source>
</evidence>
<reference evidence="2 3" key="1">
    <citation type="submission" date="2018-03" db="EMBL/GenBank/DDBJ databases">
        <title>Mesoflavibacter sp. HG37 and Mesoflavibacter sp. HG96 sp.nov., two marine bacteria isolated from seawater of Western Pacific Ocean.</title>
        <authorList>
            <person name="Cheng H."/>
            <person name="Wu Y.-H."/>
            <person name="Guo L.-L."/>
            <person name="Xu X.-W."/>
        </authorList>
    </citation>
    <scope>NUCLEOTIDE SEQUENCE [LARGE SCALE GENOMIC DNA]</scope>
    <source>
        <strain evidence="2 3">KCTC 32269</strain>
    </source>
</reference>
<dbReference type="AlphaFoldDB" id="A0A2T1N9Z2"/>
<dbReference type="SUPFAM" id="SSF51735">
    <property type="entry name" value="NAD(P)-binding Rossmann-fold domains"/>
    <property type="match status" value="1"/>
</dbReference>
<dbReference type="Gene3D" id="1.10.1040.20">
    <property type="entry name" value="ProC-like, C-terminal domain"/>
    <property type="match status" value="1"/>
</dbReference>
<dbReference type="InterPro" id="IPR037108">
    <property type="entry name" value="TM1727-like_C_sf"/>
</dbReference>
<dbReference type="Pfam" id="PF10728">
    <property type="entry name" value="DUF2520"/>
    <property type="match status" value="1"/>
</dbReference>
<gene>
    <name evidence="2" type="ORF">C7H52_10400</name>
</gene>
<organism evidence="2 3">
    <name type="scientific">Aurantibacter aestuarii</name>
    <dbReference type="NCBI Taxonomy" id="1266046"/>
    <lineage>
        <taxon>Bacteria</taxon>
        <taxon>Pseudomonadati</taxon>
        <taxon>Bacteroidota</taxon>
        <taxon>Flavobacteriia</taxon>
        <taxon>Flavobacteriales</taxon>
        <taxon>Flavobacteriaceae</taxon>
        <taxon>Aurantibacter</taxon>
    </lineage>
</organism>
<evidence type="ECO:0000313" key="2">
    <source>
        <dbReference type="EMBL" id="PSG88691.1"/>
    </source>
</evidence>
<dbReference type="SUPFAM" id="SSF48179">
    <property type="entry name" value="6-phosphogluconate dehydrogenase C-terminal domain-like"/>
    <property type="match status" value="1"/>
</dbReference>
<dbReference type="PANTHER" id="PTHR40459:SF1">
    <property type="entry name" value="CONSERVED HYPOTHETICAL ALANINE AND LEUCINE RICH PROTEIN"/>
    <property type="match status" value="1"/>
</dbReference>
<keyword evidence="3" id="KW-1185">Reference proteome</keyword>
<comment type="caution">
    <text evidence="2">The sequence shown here is derived from an EMBL/GenBank/DDBJ whole genome shotgun (WGS) entry which is preliminary data.</text>
</comment>
<dbReference type="InterPro" id="IPR036291">
    <property type="entry name" value="NAD(P)-bd_dom_sf"/>
</dbReference>
<dbReference type="EMBL" id="PXOQ01000009">
    <property type="protein sequence ID" value="PSG88691.1"/>
    <property type="molecule type" value="Genomic_DNA"/>
</dbReference>